<proteinExistence type="predicted"/>
<gene>
    <name evidence="3" type="ORF">N7482_006018</name>
</gene>
<reference evidence="3" key="1">
    <citation type="submission" date="2022-11" db="EMBL/GenBank/DDBJ databases">
        <authorList>
            <person name="Petersen C."/>
        </authorList>
    </citation>
    <scope>NUCLEOTIDE SEQUENCE</scope>
    <source>
        <strain evidence="3">IBT 26290</strain>
    </source>
</reference>
<keyword evidence="4" id="KW-1185">Reference proteome</keyword>
<organism evidence="3 4">
    <name type="scientific">Penicillium canariense</name>
    <dbReference type="NCBI Taxonomy" id="189055"/>
    <lineage>
        <taxon>Eukaryota</taxon>
        <taxon>Fungi</taxon>
        <taxon>Dikarya</taxon>
        <taxon>Ascomycota</taxon>
        <taxon>Pezizomycotina</taxon>
        <taxon>Eurotiomycetes</taxon>
        <taxon>Eurotiomycetidae</taxon>
        <taxon>Eurotiales</taxon>
        <taxon>Aspergillaceae</taxon>
        <taxon>Penicillium</taxon>
    </lineage>
</organism>
<dbReference type="AlphaFoldDB" id="A0A9W9I948"/>
<evidence type="ECO:0000313" key="3">
    <source>
        <dbReference type="EMBL" id="KAJ5167237.1"/>
    </source>
</evidence>
<dbReference type="GeneID" id="81427319"/>
<evidence type="ECO:0000313" key="4">
    <source>
        <dbReference type="Proteomes" id="UP001149163"/>
    </source>
</evidence>
<feature type="coiled-coil region" evidence="1">
    <location>
        <begin position="102"/>
        <end position="129"/>
    </location>
</feature>
<feature type="compositionally biased region" description="Polar residues" evidence="2">
    <location>
        <begin position="50"/>
        <end position="59"/>
    </location>
</feature>
<dbReference type="Proteomes" id="UP001149163">
    <property type="component" value="Unassembled WGS sequence"/>
</dbReference>
<feature type="compositionally biased region" description="Polar residues" evidence="2">
    <location>
        <begin position="87"/>
        <end position="96"/>
    </location>
</feature>
<dbReference type="Gene3D" id="6.10.140.1020">
    <property type="match status" value="1"/>
</dbReference>
<reference evidence="3" key="2">
    <citation type="journal article" date="2023" name="IMA Fungus">
        <title>Comparative genomic study of the Penicillium genus elucidates a diverse pangenome and 15 lateral gene transfer events.</title>
        <authorList>
            <person name="Petersen C."/>
            <person name="Sorensen T."/>
            <person name="Nielsen M.R."/>
            <person name="Sondergaard T.E."/>
            <person name="Sorensen J.L."/>
            <person name="Fitzpatrick D.A."/>
            <person name="Frisvad J.C."/>
            <person name="Nielsen K.L."/>
        </authorList>
    </citation>
    <scope>NUCLEOTIDE SEQUENCE</scope>
    <source>
        <strain evidence="3">IBT 26290</strain>
    </source>
</reference>
<evidence type="ECO:0008006" key="5">
    <source>
        <dbReference type="Google" id="ProtNLM"/>
    </source>
</evidence>
<accession>A0A9W9I948</accession>
<sequence>MDDSQPPNKRRRVGATAALSRPFKSPLRKPEAIDSGSSPLPPCTPRVSKAPQNGTSSLAALTPGPNLSASSLLSSPATHIRRPTKRSALTTPTRSSLADPELLVLQTQERTLQSRLARLRAERDTAKQALRIETSSKFAELEGLIMKWRLVSQEAADEVFAGAQQRVTQMGGLAVWRERSKRDTLQWDYEEKEKEHADEYEEEEGALADALAEKNGSVVEDAELQNEVHMPVALLYWMEQELTSVSQDFTMEFMLKTLNIDLKLIGYDPAMGKWIRD</sequence>
<protein>
    <recommendedName>
        <fullName evidence="5">Swi5-dependent recombination DNA repair protein 1</fullName>
    </recommendedName>
</protein>
<keyword evidence="1" id="KW-0175">Coiled coil</keyword>
<dbReference type="PANTHER" id="PTHR28527">
    <property type="entry name" value="MATING-TYPE SWITCHING PROTEIN SWI2-RELATED"/>
    <property type="match status" value="1"/>
</dbReference>
<evidence type="ECO:0000256" key="2">
    <source>
        <dbReference type="SAM" id="MobiDB-lite"/>
    </source>
</evidence>
<dbReference type="GO" id="GO:0006310">
    <property type="term" value="P:DNA recombination"/>
    <property type="evidence" value="ECO:0007669"/>
    <property type="project" value="TreeGrafter"/>
</dbReference>
<dbReference type="PANTHER" id="PTHR28527:SF1">
    <property type="entry name" value="SWI5-DEPENDENT RECOMBINATION DNA REPAIR PROTEIN 1"/>
    <property type="match status" value="1"/>
</dbReference>
<dbReference type="RefSeq" id="XP_056543698.1">
    <property type="nucleotide sequence ID" value="XM_056688143.1"/>
</dbReference>
<name>A0A9W9I948_9EURO</name>
<feature type="region of interest" description="Disordered" evidence="2">
    <location>
        <begin position="1"/>
        <end position="96"/>
    </location>
</feature>
<comment type="caution">
    <text evidence="3">The sequence shown here is derived from an EMBL/GenBank/DDBJ whole genome shotgun (WGS) entry which is preliminary data.</text>
</comment>
<evidence type="ECO:0000256" key="1">
    <source>
        <dbReference type="SAM" id="Coils"/>
    </source>
</evidence>
<dbReference type="OrthoDB" id="27934at2759"/>
<dbReference type="EMBL" id="JAPQKN010000003">
    <property type="protein sequence ID" value="KAJ5167237.1"/>
    <property type="molecule type" value="Genomic_DNA"/>
</dbReference>